<dbReference type="InterPro" id="IPR008972">
    <property type="entry name" value="Cupredoxin"/>
</dbReference>
<sequence length="754" mass="80797">MIVLSIAIGSISRADAQDARVASRVAASPDYREPITLATKDGVLEVRLTARQGQVALDTAAKPVQNFLLFDYELIQGTASDNNVTGKGLYPAPTLQVFPGEKLIVHLDNALSGLTIEDYFSPQYTAKDGAVPIYPIQLKDSPLNLHVHGIHVSPKGNADNVMLHIPAGMSNTYTYDIPQNMPQGAYWYHSHLHSLTAPQVYGGLVGLLAIGRTDGNLPVVTEKNIPVRNMLLQYNFVFDRAGGAPQLNNANWAQYVSSIVPPKGDELAKGIYRPSLAPVNFARSAVGSKFFTVWYAGPLSIRNDRGLLQAIPSNLQRFTAAGGQAELDVPANPSLPDSGRDVQFTVNGQFQPVIRSKAGQTEIWVLSNVSDFAYMNVQLTETATGRHPQIAVVGQDGNPYPEVHYPVTENGTRLLIPPASRYAIAVTIPAQGDLVLEMPPRGGGAKTITAPGVLYTNDGTGNPPAVLGSLSVPPSAVSYVDGFFAFPTQLLAKATPSEGAGTTTAFVEGQPLGAYTSFVELSGTTPDVKREIKISGGFLNDLATTSDPKAFVYAFDAAAFPNMPLIQPRLGSVEEWRFVNSNNDEHPIHIHVNDFQVVEYYDPTTGLKTGPEKWGVDNANAPAPTMQIDESVIEPGILAIRTRFDDYDGLYVMHCHRLNHEDNGLMALINVIPAISTYAVAIPGAEGKAAEVRVFDGNGDRVLATVTPFPNYQGSVSVAMGDVDGDGVLDLIVGSGKDRAPEVVAYSGKGRDGR</sequence>
<dbReference type="Proteomes" id="UP000325684">
    <property type="component" value="Unassembled WGS sequence"/>
</dbReference>
<dbReference type="AlphaFoldDB" id="A0A5N3P3D9"/>
<protein>
    <submittedName>
        <fullName evidence="6">Copper oxidase</fullName>
    </submittedName>
</protein>
<organism evidence="6 7">
    <name type="scientific">Microvirga brassicacearum</name>
    <dbReference type="NCBI Taxonomy" id="2580413"/>
    <lineage>
        <taxon>Bacteria</taxon>
        <taxon>Pseudomonadati</taxon>
        <taxon>Pseudomonadota</taxon>
        <taxon>Alphaproteobacteria</taxon>
        <taxon>Hyphomicrobiales</taxon>
        <taxon>Methylobacteriaceae</taxon>
        <taxon>Microvirga</taxon>
    </lineage>
</organism>
<comment type="caution">
    <text evidence="6">The sequence shown here is derived from an EMBL/GenBank/DDBJ whole genome shotgun (WGS) entry which is preliminary data.</text>
</comment>
<evidence type="ECO:0000256" key="3">
    <source>
        <dbReference type="ARBA" id="ARBA00023002"/>
    </source>
</evidence>
<name>A0A5N3P3D9_9HYPH</name>
<reference evidence="6 7" key="1">
    <citation type="journal article" date="2019" name="Microorganisms">
        <title>Genome Insights into the Novel Species Microvirga brassicacearum, a Rapeseed Endophyte with Biotechnological Potential.</title>
        <authorList>
            <person name="Jimenez-Gomez A."/>
            <person name="Saati-Santamaria Z."/>
            <person name="Igual J.M."/>
            <person name="Rivas R."/>
            <person name="Mateos P.F."/>
            <person name="Garcia-Fraile P."/>
        </authorList>
    </citation>
    <scope>NUCLEOTIDE SEQUENCE [LARGE SCALE GENOMIC DNA]</scope>
    <source>
        <strain evidence="6 7">CDVBN77</strain>
    </source>
</reference>
<keyword evidence="1" id="KW-0479">Metal-binding</keyword>
<dbReference type="InterPro" id="IPR002355">
    <property type="entry name" value="Cu_oxidase_Cu_BS"/>
</dbReference>
<dbReference type="OrthoDB" id="9757546at2"/>
<dbReference type="EMBL" id="VCMV01000078">
    <property type="protein sequence ID" value="KAB0264237.1"/>
    <property type="molecule type" value="Genomic_DNA"/>
</dbReference>
<evidence type="ECO:0000313" key="6">
    <source>
        <dbReference type="EMBL" id="KAB0264237.1"/>
    </source>
</evidence>
<dbReference type="InterPro" id="IPR011706">
    <property type="entry name" value="Cu-oxidase_C"/>
</dbReference>
<dbReference type="InterPro" id="IPR045087">
    <property type="entry name" value="Cu-oxidase_fam"/>
</dbReference>
<dbReference type="InterPro" id="IPR013517">
    <property type="entry name" value="FG-GAP"/>
</dbReference>
<dbReference type="InterPro" id="IPR028994">
    <property type="entry name" value="Integrin_alpha_N"/>
</dbReference>
<dbReference type="Gene3D" id="2.60.40.420">
    <property type="entry name" value="Cupredoxins - blue copper proteins"/>
    <property type="match status" value="3"/>
</dbReference>
<dbReference type="GO" id="GO:0016491">
    <property type="term" value="F:oxidoreductase activity"/>
    <property type="evidence" value="ECO:0007669"/>
    <property type="project" value="UniProtKB-KW"/>
</dbReference>
<dbReference type="SUPFAM" id="SSF69318">
    <property type="entry name" value="Integrin alpha N-terminal domain"/>
    <property type="match status" value="1"/>
</dbReference>
<dbReference type="GO" id="GO:0005507">
    <property type="term" value="F:copper ion binding"/>
    <property type="evidence" value="ECO:0007669"/>
    <property type="project" value="InterPro"/>
</dbReference>
<feature type="non-terminal residue" evidence="6">
    <location>
        <position position="754"/>
    </location>
</feature>
<accession>A0A5N3P3D9</accession>
<evidence type="ECO:0000313" key="7">
    <source>
        <dbReference type="Proteomes" id="UP000325684"/>
    </source>
</evidence>
<dbReference type="PROSITE" id="PS00080">
    <property type="entry name" value="MULTICOPPER_OXIDASE2"/>
    <property type="match status" value="1"/>
</dbReference>
<dbReference type="Pfam" id="PF07731">
    <property type="entry name" value="Cu-oxidase_2"/>
    <property type="match status" value="1"/>
</dbReference>
<dbReference type="PANTHER" id="PTHR11709">
    <property type="entry name" value="MULTI-COPPER OXIDASE"/>
    <property type="match status" value="1"/>
</dbReference>
<dbReference type="InterPro" id="IPR011707">
    <property type="entry name" value="Cu-oxidase-like_N"/>
</dbReference>
<dbReference type="Gene3D" id="2.130.10.130">
    <property type="entry name" value="Integrin alpha, N-terminal"/>
    <property type="match status" value="1"/>
</dbReference>
<dbReference type="SUPFAM" id="SSF49503">
    <property type="entry name" value="Cupredoxins"/>
    <property type="match status" value="3"/>
</dbReference>
<dbReference type="Pfam" id="PF13517">
    <property type="entry name" value="FG-GAP_3"/>
    <property type="match status" value="1"/>
</dbReference>
<evidence type="ECO:0000259" key="4">
    <source>
        <dbReference type="Pfam" id="PF07731"/>
    </source>
</evidence>
<feature type="domain" description="Plastocyanin-like" evidence="5">
    <location>
        <begin position="140"/>
        <end position="210"/>
    </location>
</feature>
<keyword evidence="2" id="KW-0732">Signal</keyword>
<evidence type="ECO:0000259" key="5">
    <source>
        <dbReference type="Pfam" id="PF07732"/>
    </source>
</evidence>
<gene>
    <name evidence="6" type="ORF">FEZ63_23990</name>
</gene>
<proteinExistence type="predicted"/>
<evidence type="ECO:0000256" key="1">
    <source>
        <dbReference type="ARBA" id="ARBA00022723"/>
    </source>
</evidence>
<evidence type="ECO:0000256" key="2">
    <source>
        <dbReference type="ARBA" id="ARBA00022729"/>
    </source>
</evidence>
<dbReference type="Pfam" id="PF07732">
    <property type="entry name" value="Cu-oxidase_3"/>
    <property type="match status" value="1"/>
</dbReference>
<keyword evidence="3" id="KW-0560">Oxidoreductase</keyword>
<keyword evidence="7" id="KW-1185">Reference proteome</keyword>
<dbReference type="PANTHER" id="PTHR11709:SF518">
    <property type="entry name" value="MULTICOPPER OXIDASE"/>
    <property type="match status" value="1"/>
</dbReference>
<dbReference type="CDD" id="cd13853">
    <property type="entry name" value="CuRO_1_Tth-MCO_like"/>
    <property type="match status" value="1"/>
</dbReference>
<feature type="domain" description="Plastocyanin-like" evidence="4">
    <location>
        <begin position="553"/>
        <end position="671"/>
    </location>
</feature>